<dbReference type="InterPro" id="IPR003593">
    <property type="entry name" value="AAA+_ATPase"/>
</dbReference>
<feature type="transmembrane region" description="Helical" evidence="7">
    <location>
        <begin position="240"/>
        <end position="263"/>
    </location>
</feature>
<dbReference type="InterPro" id="IPR017871">
    <property type="entry name" value="ABC_transporter-like_CS"/>
</dbReference>
<dbReference type="OrthoDB" id="9806127at2"/>
<dbReference type="PANTHER" id="PTHR43394:SF1">
    <property type="entry name" value="ATP-BINDING CASSETTE SUB-FAMILY B MEMBER 10, MITOCHONDRIAL"/>
    <property type="match status" value="1"/>
</dbReference>
<dbReference type="SUPFAM" id="SSF90123">
    <property type="entry name" value="ABC transporter transmembrane region"/>
    <property type="match status" value="1"/>
</dbReference>
<dbReference type="PROSITE" id="PS50893">
    <property type="entry name" value="ABC_TRANSPORTER_2"/>
    <property type="match status" value="1"/>
</dbReference>
<dbReference type="GO" id="GO:0005524">
    <property type="term" value="F:ATP binding"/>
    <property type="evidence" value="ECO:0007669"/>
    <property type="project" value="UniProtKB-KW"/>
</dbReference>
<evidence type="ECO:0000256" key="5">
    <source>
        <dbReference type="ARBA" id="ARBA00022989"/>
    </source>
</evidence>
<dbReference type="InterPro" id="IPR039421">
    <property type="entry name" value="Type_1_exporter"/>
</dbReference>
<evidence type="ECO:0000256" key="1">
    <source>
        <dbReference type="ARBA" id="ARBA00004651"/>
    </source>
</evidence>
<keyword evidence="4 10" id="KW-0067">ATP-binding</keyword>
<dbReference type="RefSeq" id="WP_150403280.1">
    <property type="nucleotide sequence ID" value="NZ_VXLC01000006.1"/>
</dbReference>
<name>A0A5N0EFV7_9NOCA</name>
<evidence type="ECO:0000256" key="4">
    <source>
        <dbReference type="ARBA" id="ARBA00022840"/>
    </source>
</evidence>
<dbReference type="SMART" id="SM00382">
    <property type="entry name" value="AAA"/>
    <property type="match status" value="1"/>
</dbReference>
<dbReference type="InterPro" id="IPR011527">
    <property type="entry name" value="ABC1_TM_dom"/>
</dbReference>
<evidence type="ECO:0000256" key="3">
    <source>
        <dbReference type="ARBA" id="ARBA00022741"/>
    </source>
</evidence>
<dbReference type="CDD" id="cd18551">
    <property type="entry name" value="ABC_6TM_LmrA_like"/>
    <property type="match status" value="1"/>
</dbReference>
<sequence>MANKGSLRALASLVRGHRGAVAVAVSLSLVGTGVGLAEPLLASATVSAAAEHRPWGWPVAALVVFFVAEAVISALSQYMLDRTGENVVLDLRIRIVDRLLRLPIRRYEDHRLGDLLTRTSSDTTLLRNTLSSVMVQTVTGALFVVGGVIAMILLDPVMFIIVAVTVLAGVVPAVAATSRIRQATLLAQESLGGMAAELERALSAIRTVRVAGAEDRERDRIAEPARKAYRENIFAARRTAVIFPAITLALHGSMIVVLVIGALRVSTGSVSLADLVGFLLYVSFIVSPIANLAFGVVAMHKGLAALQRVQQITDLPTEITDQPGTAVLPIPLRSGAAAVEFRNVWFGYDPETPVLRGLSFTVPEHSHVALIGPSGAGKTTVLGLLARFFDANSGQILIDGRDITEMSPAECRSRIGLVEQSAPVLYGTLEENIRYGCPDATIDEVERVVALAGLQELIRRLPDGLHTPVGEHGNLLSGGERQRVAIARALLPRPQLLLLDEPTSQLDSANEALLIRTINHISTECTLLVAAHRASTIEAADARITLNQSAELASTPTP</sequence>
<protein>
    <submittedName>
        <fullName evidence="10">ABC transporter ATP-binding protein</fullName>
    </submittedName>
</protein>
<feature type="domain" description="ABC transmembrane type-1" evidence="9">
    <location>
        <begin position="22"/>
        <end position="301"/>
    </location>
</feature>
<accession>A0A5N0EFV7</accession>
<dbReference type="Proteomes" id="UP000323876">
    <property type="component" value="Unassembled WGS sequence"/>
</dbReference>
<reference evidence="10 11" key="1">
    <citation type="submission" date="2019-09" db="EMBL/GenBank/DDBJ databases">
        <authorList>
            <person name="Wang X."/>
        </authorList>
    </citation>
    <scope>NUCLEOTIDE SEQUENCE [LARGE SCALE GENOMIC DNA]</scope>
    <source>
        <strain evidence="10 11">CICC 11023</strain>
    </source>
</reference>
<dbReference type="Gene3D" id="3.40.50.300">
    <property type="entry name" value="P-loop containing nucleotide triphosphate hydrolases"/>
    <property type="match status" value="1"/>
</dbReference>
<gene>
    <name evidence="10" type="ORF">F3087_18860</name>
</gene>
<dbReference type="InterPro" id="IPR027417">
    <property type="entry name" value="P-loop_NTPase"/>
</dbReference>
<dbReference type="AlphaFoldDB" id="A0A5N0EFV7"/>
<dbReference type="EMBL" id="VXLC01000006">
    <property type="protein sequence ID" value="KAA8887710.1"/>
    <property type="molecule type" value="Genomic_DNA"/>
</dbReference>
<dbReference type="GO" id="GO:0016887">
    <property type="term" value="F:ATP hydrolysis activity"/>
    <property type="evidence" value="ECO:0007669"/>
    <property type="project" value="InterPro"/>
</dbReference>
<evidence type="ECO:0000259" key="9">
    <source>
        <dbReference type="PROSITE" id="PS50929"/>
    </source>
</evidence>
<evidence type="ECO:0000256" key="6">
    <source>
        <dbReference type="ARBA" id="ARBA00023136"/>
    </source>
</evidence>
<feature type="transmembrane region" description="Helical" evidence="7">
    <location>
        <begin position="275"/>
        <end position="298"/>
    </location>
</feature>
<feature type="transmembrane region" description="Helical" evidence="7">
    <location>
        <begin position="133"/>
        <end position="152"/>
    </location>
</feature>
<evidence type="ECO:0000259" key="8">
    <source>
        <dbReference type="PROSITE" id="PS50893"/>
    </source>
</evidence>
<dbReference type="PANTHER" id="PTHR43394">
    <property type="entry name" value="ATP-DEPENDENT PERMEASE MDL1, MITOCHONDRIAL"/>
    <property type="match status" value="1"/>
</dbReference>
<feature type="transmembrane region" description="Helical" evidence="7">
    <location>
        <begin position="158"/>
        <end position="176"/>
    </location>
</feature>
<evidence type="ECO:0000313" key="10">
    <source>
        <dbReference type="EMBL" id="KAA8887710.1"/>
    </source>
</evidence>
<dbReference type="Pfam" id="PF00005">
    <property type="entry name" value="ABC_tran"/>
    <property type="match status" value="1"/>
</dbReference>
<dbReference type="GO" id="GO:0015421">
    <property type="term" value="F:ABC-type oligopeptide transporter activity"/>
    <property type="evidence" value="ECO:0007669"/>
    <property type="project" value="TreeGrafter"/>
</dbReference>
<dbReference type="Pfam" id="PF00664">
    <property type="entry name" value="ABC_membrane"/>
    <property type="match status" value="1"/>
</dbReference>
<keyword evidence="6 7" id="KW-0472">Membrane</keyword>
<dbReference type="PROSITE" id="PS00211">
    <property type="entry name" value="ABC_TRANSPORTER_1"/>
    <property type="match status" value="1"/>
</dbReference>
<dbReference type="GO" id="GO:0005886">
    <property type="term" value="C:plasma membrane"/>
    <property type="evidence" value="ECO:0007669"/>
    <property type="project" value="UniProtKB-SubCell"/>
</dbReference>
<dbReference type="InterPro" id="IPR003439">
    <property type="entry name" value="ABC_transporter-like_ATP-bd"/>
</dbReference>
<keyword evidence="11" id="KW-1185">Reference proteome</keyword>
<evidence type="ECO:0000256" key="2">
    <source>
        <dbReference type="ARBA" id="ARBA00022692"/>
    </source>
</evidence>
<proteinExistence type="predicted"/>
<dbReference type="PROSITE" id="PS50929">
    <property type="entry name" value="ABC_TM1F"/>
    <property type="match status" value="1"/>
</dbReference>
<keyword evidence="5 7" id="KW-1133">Transmembrane helix</keyword>
<organism evidence="10 11">
    <name type="scientific">Nocardia colli</name>
    <dbReference type="NCBI Taxonomy" id="2545717"/>
    <lineage>
        <taxon>Bacteria</taxon>
        <taxon>Bacillati</taxon>
        <taxon>Actinomycetota</taxon>
        <taxon>Actinomycetes</taxon>
        <taxon>Mycobacteriales</taxon>
        <taxon>Nocardiaceae</taxon>
        <taxon>Nocardia</taxon>
    </lineage>
</organism>
<dbReference type="SUPFAM" id="SSF52540">
    <property type="entry name" value="P-loop containing nucleoside triphosphate hydrolases"/>
    <property type="match status" value="1"/>
</dbReference>
<dbReference type="InterPro" id="IPR036640">
    <property type="entry name" value="ABC1_TM_sf"/>
</dbReference>
<feature type="transmembrane region" description="Helical" evidence="7">
    <location>
        <begin position="58"/>
        <end position="80"/>
    </location>
</feature>
<dbReference type="Gene3D" id="1.20.1560.10">
    <property type="entry name" value="ABC transporter type 1, transmembrane domain"/>
    <property type="match status" value="1"/>
</dbReference>
<evidence type="ECO:0000313" key="11">
    <source>
        <dbReference type="Proteomes" id="UP000323876"/>
    </source>
</evidence>
<comment type="subcellular location">
    <subcellularLocation>
        <location evidence="1">Cell membrane</location>
        <topology evidence="1">Multi-pass membrane protein</topology>
    </subcellularLocation>
</comment>
<keyword evidence="2 7" id="KW-0812">Transmembrane</keyword>
<evidence type="ECO:0000256" key="7">
    <source>
        <dbReference type="SAM" id="Phobius"/>
    </source>
</evidence>
<keyword evidence="3" id="KW-0547">Nucleotide-binding</keyword>
<feature type="domain" description="ABC transporter" evidence="8">
    <location>
        <begin position="339"/>
        <end position="557"/>
    </location>
</feature>
<comment type="caution">
    <text evidence="10">The sequence shown here is derived from an EMBL/GenBank/DDBJ whole genome shotgun (WGS) entry which is preliminary data.</text>
</comment>